<dbReference type="InParanoid" id="A0A2P5HNJ2"/>
<dbReference type="OrthoDB" id="20368at2759"/>
<protein>
    <recommendedName>
        <fullName evidence="3">Alternative oxidase</fullName>
    </recommendedName>
</protein>
<dbReference type="Gene3D" id="3.40.50.11350">
    <property type="match status" value="1"/>
</dbReference>
<evidence type="ECO:0000313" key="1">
    <source>
        <dbReference type="EMBL" id="POS71826.1"/>
    </source>
</evidence>
<sequence length="468" mass="53174">MYLPSSNSGILTKRYLSVIVLAVVIFLFVTSDSGPDLDRLRNQLTDLGIPGQKDGLTTRRQFVDRVLANDFYPTEYDGAAVRKLCSKAKWRDDRIVECNRLAGGIGNLKVNLLGCVRFAIEAGAILITPVFHPRRAFEKMADSFGWDIDLPISYVFDSDHFFDTLAEDCPQLHIVDDDDPAYNIPPKSETFVVEPKRLIHTLFGTVLEDPSLWRPAFDQRVEDIVAENQLPAPTSKHPIRLILDDVAFSWPVRYDGDEFRSDFGFVARYPRHIRELSARALYNLYKRLGIDQSPEGPSRGAFLGAHVRTEPDAQVEAWSSFEQQAAQIRQQVVDKQLGALYVATGTASDVDRLRDVLADVQVRVNDTHSAPVQVLQKWDILDEADIMILDELTWDQMALVDLDIMLRASFFVGIWESSWGWTISLRRHAWAQEDPYDYDKHPITFQDEYSILYGPVGAQPVIDPCLWL</sequence>
<gene>
    <name evidence="1" type="ORF">DHEL01_v209782</name>
</gene>
<reference evidence="1" key="1">
    <citation type="submission" date="2017-09" db="EMBL/GenBank/DDBJ databases">
        <title>Polyketide synthases of a Diaporthe helianthi virulent isolate.</title>
        <authorList>
            <person name="Baroncelli R."/>
        </authorList>
    </citation>
    <scope>NUCLEOTIDE SEQUENCE [LARGE SCALE GENOMIC DNA]</scope>
    <source>
        <strain evidence="1">7/96</strain>
    </source>
</reference>
<proteinExistence type="predicted"/>
<accession>A0A2P5HNJ2</accession>
<name>A0A2P5HNJ2_DIAHE</name>
<keyword evidence="2" id="KW-1185">Reference proteome</keyword>
<dbReference type="CDD" id="cd11296">
    <property type="entry name" value="O-FucT_like"/>
    <property type="match status" value="1"/>
</dbReference>
<evidence type="ECO:0008006" key="3">
    <source>
        <dbReference type="Google" id="ProtNLM"/>
    </source>
</evidence>
<organism evidence="1 2">
    <name type="scientific">Diaporthe helianthi</name>
    <dbReference type="NCBI Taxonomy" id="158607"/>
    <lineage>
        <taxon>Eukaryota</taxon>
        <taxon>Fungi</taxon>
        <taxon>Dikarya</taxon>
        <taxon>Ascomycota</taxon>
        <taxon>Pezizomycotina</taxon>
        <taxon>Sordariomycetes</taxon>
        <taxon>Sordariomycetidae</taxon>
        <taxon>Diaporthales</taxon>
        <taxon>Diaporthaceae</taxon>
        <taxon>Diaporthe</taxon>
    </lineage>
</organism>
<comment type="caution">
    <text evidence="1">The sequence shown here is derived from an EMBL/GenBank/DDBJ whole genome shotgun (WGS) entry which is preliminary data.</text>
</comment>
<dbReference type="EMBL" id="MAVT02001158">
    <property type="protein sequence ID" value="POS71826.1"/>
    <property type="molecule type" value="Genomic_DNA"/>
</dbReference>
<dbReference type="AlphaFoldDB" id="A0A2P5HNJ2"/>
<evidence type="ECO:0000313" key="2">
    <source>
        <dbReference type="Proteomes" id="UP000094444"/>
    </source>
</evidence>
<dbReference type="Proteomes" id="UP000094444">
    <property type="component" value="Unassembled WGS sequence"/>
</dbReference>